<sequence>MLSYTWSKALNVMTARAFHSRWGSEQRAVAVALHPGIVATNLLTHTGIATPGQPTVPPYEALFMGPLFSFSHKDMGQGASTTLYAMLTSDVTAGHTYFQNNAPQLPSHLVLQEGVAEEAFRLSEELISGWL</sequence>
<dbReference type="GO" id="GO:0016491">
    <property type="term" value="F:oxidoreductase activity"/>
    <property type="evidence" value="ECO:0007669"/>
    <property type="project" value="UniProtKB-KW"/>
</dbReference>
<comment type="caution">
    <text evidence="3">The sequence shown here is derived from an EMBL/GenBank/DDBJ whole genome shotgun (WGS) entry which is preliminary data.</text>
</comment>
<proteinExistence type="inferred from homology"/>
<keyword evidence="4" id="KW-1185">Reference proteome</keyword>
<reference evidence="3" key="1">
    <citation type="submission" date="2021-02" db="EMBL/GenBank/DDBJ databases">
        <authorList>
            <person name="Dougan E. K."/>
            <person name="Rhodes N."/>
            <person name="Thang M."/>
            <person name="Chan C."/>
        </authorList>
    </citation>
    <scope>NUCLEOTIDE SEQUENCE</scope>
</reference>
<dbReference type="OrthoDB" id="191139at2759"/>
<accession>A0A813GE08</accession>
<evidence type="ECO:0000313" key="3">
    <source>
        <dbReference type="EMBL" id="CAE8621105.1"/>
    </source>
</evidence>
<evidence type="ECO:0008006" key="5">
    <source>
        <dbReference type="Google" id="ProtNLM"/>
    </source>
</evidence>
<protein>
    <recommendedName>
        <fullName evidence="5">Protochlorophyllide reductase</fullName>
    </recommendedName>
</protein>
<dbReference type="PANTHER" id="PTHR24320:SF148">
    <property type="entry name" value="NAD(P)-BINDING ROSSMANN-FOLD SUPERFAMILY PROTEIN"/>
    <property type="match status" value="1"/>
</dbReference>
<evidence type="ECO:0000313" key="4">
    <source>
        <dbReference type="Proteomes" id="UP000654075"/>
    </source>
</evidence>
<dbReference type="EMBL" id="CAJNNV010027647">
    <property type="protein sequence ID" value="CAE8621105.1"/>
    <property type="molecule type" value="Genomic_DNA"/>
</dbReference>
<evidence type="ECO:0000256" key="2">
    <source>
        <dbReference type="ARBA" id="ARBA00023002"/>
    </source>
</evidence>
<name>A0A813GE08_POLGL</name>
<gene>
    <name evidence="3" type="ORF">PGLA1383_LOCUS38623</name>
</gene>
<dbReference type="PANTHER" id="PTHR24320">
    <property type="entry name" value="RETINOL DEHYDROGENASE"/>
    <property type="match status" value="1"/>
</dbReference>
<comment type="similarity">
    <text evidence="1">Belongs to the short-chain dehydrogenases/reductases (SDR) family.</text>
</comment>
<dbReference type="Gene3D" id="3.40.50.720">
    <property type="entry name" value="NAD(P)-binding Rossmann-like Domain"/>
    <property type="match status" value="1"/>
</dbReference>
<dbReference type="Proteomes" id="UP000654075">
    <property type="component" value="Unassembled WGS sequence"/>
</dbReference>
<keyword evidence="2" id="KW-0560">Oxidoreductase</keyword>
<dbReference type="SUPFAM" id="SSF51735">
    <property type="entry name" value="NAD(P)-binding Rossmann-fold domains"/>
    <property type="match status" value="1"/>
</dbReference>
<organism evidence="3 4">
    <name type="scientific">Polarella glacialis</name>
    <name type="common">Dinoflagellate</name>
    <dbReference type="NCBI Taxonomy" id="89957"/>
    <lineage>
        <taxon>Eukaryota</taxon>
        <taxon>Sar</taxon>
        <taxon>Alveolata</taxon>
        <taxon>Dinophyceae</taxon>
        <taxon>Suessiales</taxon>
        <taxon>Suessiaceae</taxon>
        <taxon>Polarella</taxon>
    </lineage>
</organism>
<dbReference type="AlphaFoldDB" id="A0A813GE08"/>
<dbReference type="InterPro" id="IPR036291">
    <property type="entry name" value="NAD(P)-bd_dom_sf"/>
</dbReference>
<evidence type="ECO:0000256" key="1">
    <source>
        <dbReference type="ARBA" id="ARBA00006484"/>
    </source>
</evidence>